<evidence type="ECO:0000256" key="3">
    <source>
        <dbReference type="ARBA" id="ARBA00022679"/>
    </source>
</evidence>
<dbReference type="Gene3D" id="3.90.176.10">
    <property type="entry name" value="Toxin ADP-ribosyltransferase, Chain A, domain 1"/>
    <property type="match status" value="1"/>
</dbReference>
<keyword evidence="3 6" id="KW-0808">Transferase</keyword>
<comment type="caution">
    <text evidence="8">The sequence shown here is derived from an EMBL/GenBank/DDBJ whole genome shotgun (WGS) entry which is preliminary data.</text>
</comment>
<comment type="catalytic activity">
    <reaction evidence="5 6">
        <text>L-arginyl-[protein] + NAD(+) = N(omega)-(ADP-D-ribosyl)-L-arginyl-[protein] + nicotinamide + H(+)</text>
        <dbReference type="Rhea" id="RHEA:19149"/>
        <dbReference type="Rhea" id="RHEA-COMP:10532"/>
        <dbReference type="Rhea" id="RHEA-COMP:15087"/>
        <dbReference type="ChEBI" id="CHEBI:15378"/>
        <dbReference type="ChEBI" id="CHEBI:17154"/>
        <dbReference type="ChEBI" id="CHEBI:29965"/>
        <dbReference type="ChEBI" id="CHEBI:57540"/>
        <dbReference type="ChEBI" id="CHEBI:142554"/>
        <dbReference type="EC" id="2.4.2.31"/>
    </reaction>
</comment>
<dbReference type="PROSITE" id="PS51996">
    <property type="entry name" value="TR_MART"/>
    <property type="match status" value="1"/>
</dbReference>
<dbReference type="GO" id="GO:0016779">
    <property type="term" value="F:nucleotidyltransferase activity"/>
    <property type="evidence" value="ECO:0007669"/>
    <property type="project" value="UniProtKB-KW"/>
</dbReference>
<keyword evidence="6" id="KW-0521">NADP</keyword>
<protein>
    <recommendedName>
        <fullName evidence="6">NAD(P)(+)--arginine ADP-ribosyltransferase</fullName>
        <ecNumber evidence="6">2.4.2.31</ecNumber>
    </recommendedName>
    <alternativeName>
        <fullName evidence="6">Mono(ADP-ribosyl)transferase</fullName>
    </alternativeName>
</protein>
<dbReference type="GO" id="GO:0106274">
    <property type="term" value="F:NAD+-protein-arginine ADP-ribosyltransferase activity"/>
    <property type="evidence" value="ECO:0007669"/>
    <property type="project" value="UniProtKB-EC"/>
</dbReference>
<evidence type="ECO:0000256" key="7">
    <source>
        <dbReference type="SAM" id="Phobius"/>
    </source>
</evidence>
<dbReference type="EMBL" id="CAJOBB010007516">
    <property type="protein sequence ID" value="CAF4188310.1"/>
    <property type="molecule type" value="Genomic_DNA"/>
</dbReference>
<dbReference type="InterPro" id="IPR000768">
    <property type="entry name" value="ART"/>
</dbReference>
<evidence type="ECO:0000256" key="2">
    <source>
        <dbReference type="ARBA" id="ARBA00022676"/>
    </source>
</evidence>
<feature type="transmembrane region" description="Helical" evidence="7">
    <location>
        <begin position="496"/>
        <end position="518"/>
    </location>
</feature>
<dbReference type="InterPro" id="IPR011042">
    <property type="entry name" value="6-blade_b-propeller_TolB-like"/>
</dbReference>
<evidence type="ECO:0000256" key="6">
    <source>
        <dbReference type="RuleBase" id="RU361228"/>
    </source>
</evidence>
<dbReference type="EC" id="2.4.2.31" evidence="6"/>
<comment type="similarity">
    <text evidence="1 6">Belongs to the Arg-specific ADP-ribosyltransferase family.</text>
</comment>
<dbReference type="Pfam" id="PF01129">
    <property type="entry name" value="ART"/>
    <property type="match status" value="1"/>
</dbReference>
<evidence type="ECO:0000256" key="5">
    <source>
        <dbReference type="ARBA" id="ARBA00047597"/>
    </source>
</evidence>
<organism evidence="8 9">
    <name type="scientific">Adineta steineri</name>
    <dbReference type="NCBI Taxonomy" id="433720"/>
    <lineage>
        <taxon>Eukaryota</taxon>
        <taxon>Metazoa</taxon>
        <taxon>Spiralia</taxon>
        <taxon>Gnathifera</taxon>
        <taxon>Rotifera</taxon>
        <taxon>Eurotatoria</taxon>
        <taxon>Bdelloidea</taxon>
        <taxon>Adinetida</taxon>
        <taxon>Adinetidae</taxon>
        <taxon>Adineta</taxon>
    </lineage>
</organism>
<evidence type="ECO:0000313" key="9">
    <source>
        <dbReference type="Proteomes" id="UP000663868"/>
    </source>
</evidence>
<name>A0A820ACD6_9BILA</name>
<keyword evidence="7" id="KW-0812">Transmembrane</keyword>
<dbReference type="AlphaFoldDB" id="A0A820ACD6"/>
<keyword evidence="7" id="KW-0472">Membrane</keyword>
<reference evidence="8" key="1">
    <citation type="submission" date="2021-02" db="EMBL/GenBank/DDBJ databases">
        <authorList>
            <person name="Nowell W R."/>
        </authorList>
    </citation>
    <scope>NUCLEOTIDE SEQUENCE</scope>
</reference>
<keyword evidence="6" id="KW-0520">NAD</keyword>
<feature type="non-terminal residue" evidence="8">
    <location>
        <position position="1"/>
    </location>
</feature>
<keyword evidence="7" id="KW-1133">Transmembrane helix</keyword>
<sequence>MVLLYVLKLNPEERHLYRGKNDWWSTHDTSYFGHPDPRYDEFCVKSPSQILKWIIVIESGFDSKVISYGLNTEFDDTKYEDLNTTTTTTASHNVTNNTLIWLDEEALNLTSHDTNVTIAMFESIADINYKLYNNLEIFLEEIGSMSNITKLIVVTSGSFAKKMLPKLSLSLLREISSILIFCKDSTNCQYLLTECRKIMDICTDEQSLKESIENELHPSTDFLLMDRNLQPIFSLKNNNQDFNLYKQYIEILKHYPWSSNNREKMLDECIKRYRKDNAHRRKIEEFRNSYTSATAINWYTRDSFLYRLVNKALRSLDMEQINVFRPYIKDLCKQLEHLHKQNQSDTPLTVFRGHGNMRMDQFENIKENIGNLMSFNGFLSTTSDYNVALIFSGSESAEYESVIYEIRTNYNSNNVVFADITQLSDIEDEKEFLFSLCSIFRIDDIINDEENQLSKIIMSAVDEDAIDILEQINIEIIQEEKKHFLHNINQYCRKRYIITAFAIIFFTLILTLGVIFGINIKLKNKTSSLDNCVGLDCTTFSTTTASKRTEPSILTTSPTPIIPSISTYIRTNGSETSSSEYCFPVGWESIGDEIISQGNYRSFTVDDDSNVHVTNRARQSLEKWSSSNKLIQRYFDGNFDSNTPLFYHSLSQSLYFCYTWDGYSGIYRLDGDHSKPRNVLNNTMSGIDQYRIESLCDGLYVNSGGDIFVLFRVRSHVVKWTVNNPTGILVADGYGSGLTSGVAGVKNALAVDEIDNIIYLIDPIGPRILKFTNSSTTGTVIFDGTTKKEIFSDVQSTSNYGWALIADKTGNIILATTEKISL</sequence>
<dbReference type="SUPFAM" id="SSF56399">
    <property type="entry name" value="ADP-ribosylation"/>
    <property type="match status" value="1"/>
</dbReference>
<evidence type="ECO:0000256" key="4">
    <source>
        <dbReference type="ARBA" id="ARBA00022695"/>
    </source>
</evidence>
<proteinExistence type="inferred from homology"/>
<keyword evidence="4" id="KW-0548">Nucleotidyltransferase</keyword>
<dbReference type="Proteomes" id="UP000663868">
    <property type="component" value="Unassembled WGS sequence"/>
</dbReference>
<dbReference type="SUPFAM" id="SSF101898">
    <property type="entry name" value="NHL repeat"/>
    <property type="match status" value="1"/>
</dbReference>
<dbReference type="Gene3D" id="2.120.10.30">
    <property type="entry name" value="TolB, C-terminal domain"/>
    <property type="match status" value="1"/>
</dbReference>
<accession>A0A820ACD6</accession>
<evidence type="ECO:0000256" key="1">
    <source>
        <dbReference type="ARBA" id="ARBA00009558"/>
    </source>
</evidence>
<evidence type="ECO:0000313" key="8">
    <source>
        <dbReference type="EMBL" id="CAF4188310.1"/>
    </source>
</evidence>
<gene>
    <name evidence="8" type="ORF">KXQ929_LOCUS39368</name>
</gene>
<keyword evidence="2 6" id="KW-0328">Glycosyltransferase</keyword>